<evidence type="ECO:0000256" key="5">
    <source>
        <dbReference type="ARBA" id="ARBA00022547"/>
    </source>
</evidence>
<name>A0A6B8KH58_9HYPH</name>
<keyword evidence="10 15" id="KW-0472">Membrane</keyword>
<accession>A0A6B8KH58</accession>
<evidence type="ECO:0000256" key="15">
    <source>
        <dbReference type="HAMAP-Rule" id="MF_01398"/>
    </source>
</evidence>
<feature type="transmembrane region" description="Helical" evidence="15">
    <location>
        <begin position="56"/>
        <end position="75"/>
    </location>
</feature>
<dbReference type="KEGG" id="mhey:H2LOC_019615"/>
<keyword evidence="4 15" id="KW-1003">Cell membrane</keyword>
<dbReference type="AlphaFoldDB" id="A0A6B8KH58"/>
<dbReference type="InterPro" id="IPR002146">
    <property type="entry name" value="ATP_synth_b/b'su_bac/chlpt"/>
</dbReference>
<evidence type="ECO:0000256" key="11">
    <source>
        <dbReference type="ARBA" id="ARBA00023310"/>
    </source>
</evidence>
<reference evidence="17 18" key="1">
    <citation type="submission" date="2019-11" db="EMBL/GenBank/DDBJ databases">
        <title>The genome sequence of Methylocystis heyeri.</title>
        <authorList>
            <person name="Oshkin I.Y."/>
            <person name="Miroshnikov K."/>
            <person name="Dedysh S.N."/>
        </authorList>
    </citation>
    <scope>NUCLEOTIDE SEQUENCE [LARGE SCALE GENOMIC DNA]</scope>
    <source>
        <strain evidence="17 18">H2</strain>
    </source>
</reference>
<sequence length="205" mass="21338">MAIISSAVAAEEATHENHAVAGDEEHAGAAGTLAHGGAHEGGAFPPFETANFEHQLVWLVLVFGLLYVLMSRIALPRIAGILAHRENTIGSNLDAARELQAKAHAADAQNNATLRAKKEEAQAIGREGQEKIGAEVGALRANAEKKFAEELAAAESRIAAEKAEALSHVESLAKDAAAAIIAKLTGAHVDANVIAAAYRDLPKGH</sequence>
<dbReference type="CDD" id="cd06503">
    <property type="entry name" value="ATP-synt_Fo_b"/>
    <property type="match status" value="1"/>
</dbReference>
<evidence type="ECO:0000256" key="9">
    <source>
        <dbReference type="ARBA" id="ARBA00023065"/>
    </source>
</evidence>
<dbReference type="GO" id="GO:0046961">
    <property type="term" value="F:proton-transporting ATPase activity, rotational mechanism"/>
    <property type="evidence" value="ECO:0007669"/>
    <property type="project" value="TreeGrafter"/>
</dbReference>
<evidence type="ECO:0000256" key="3">
    <source>
        <dbReference type="ARBA" id="ARBA00022448"/>
    </source>
</evidence>
<keyword evidence="3 15" id="KW-0813">Transport</keyword>
<evidence type="ECO:0000256" key="7">
    <source>
        <dbReference type="ARBA" id="ARBA00022781"/>
    </source>
</evidence>
<comment type="function">
    <text evidence="12 15">F(1)F(0) ATP synthase produces ATP from ADP in the presence of a proton or sodium gradient. F-type ATPases consist of two structural domains, F(1) containing the extramembraneous catalytic core and F(0) containing the membrane proton channel, linked together by a central stalk and a peripheral stalk. During catalysis, ATP synthesis in the catalytic domain of F(1) is coupled via a rotary mechanism of the central stalk subunits to proton translocation.</text>
</comment>
<dbReference type="GO" id="GO:0046933">
    <property type="term" value="F:proton-transporting ATP synthase activity, rotational mechanism"/>
    <property type="evidence" value="ECO:0007669"/>
    <property type="project" value="UniProtKB-UniRule"/>
</dbReference>
<dbReference type="Pfam" id="PF00430">
    <property type="entry name" value="ATP-synt_B"/>
    <property type="match status" value="1"/>
</dbReference>
<evidence type="ECO:0000256" key="1">
    <source>
        <dbReference type="ARBA" id="ARBA00004377"/>
    </source>
</evidence>
<evidence type="ECO:0000256" key="13">
    <source>
        <dbReference type="ARBA" id="ARBA00025614"/>
    </source>
</evidence>
<evidence type="ECO:0000313" key="17">
    <source>
        <dbReference type="EMBL" id="QGM47704.1"/>
    </source>
</evidence>
<comment type="function">
    <text evidence="13">Component of the F(0) channel, it forms part of the peripheral stalk, linking F(1) to F(0). The b'-subunit is a diverged and duplicated form of b found in plants and photosynthetic bacteria.</text>
</comment>
<evidence type="ECO:0000313" key="18">
    <source>
        <dbReference type="Proteomes" id="UP000309061"/>
    </source>
</evidence>
<evidence type="ECO:0000256" key="12">
    <source>
        <dbReference type="ARBA" id="ARBA00025198"/>
    </source>
</evidence>
<keyword evidence="6 15" id="KW-0812">Transmembrane</keyword>
<dbReference type="OrthoDB" id="9805716at2"/>
<keyword evidence="5 15" id="KW-0138">CF(0)</keyword>
<keyword evidence="9 15" id="KW-0406">Ion transport</keyword>
<evidence type="ECO:0000256" key="8">
    <source>
        <dbReference type="ARBA" id="ARBA00022989"/>
    </source>
</evidence>
<dbReference type="GO" id="GO:0005886">
    <property type="term" value="C:plasma membrane"/>
    <property type="evidence" value="ECO:0007669"/>
    <property type="project" value="UniProtKB-SubCell"/>
</dbReference>
<evidence type="ECO:0000256" key="2">
    <source>
        <dbReference type="ARBA" id="ARBA00005513"/>
    </source>
</evidence>
<comment type="subunit">
    <text evidence="14 15">F-type ATPases have 2 components, F(1) - the catalytic core - and F(0) - the membrane proton channel. F(1) has five subunits: alpha(3), beta(3), gamma(1), delta(1), epsilon(1). F(0) has three main subunits: a(1), b(2) and c(10-14). The alpha and beta chains form an alternating ring which encloses part of the gamma chain. F(1) is attached to F(0) by a central stalk formed by the gamma and epsilon chains, while a peripheral stalk is formed by the delta and b chains.</text>
</comment>
<keyword evidence="18" id="KW-1185">Reference proteome</keyword>
<dbReference type="RefSeq" id="WP_136494358.1">
    <property type="nucleotide sequence ID" value="NZ_CP046052.1"/>
</dbReference>
<evidence type="ECO:0000256" key="4">
    <source>
        <dbReference type="ARBA" id="ARBA00022475"/>
    </source>
</evidence>
<keyword evidence="8 15" id="KW-1133">Transmembrane helix</keyword>
<protein>
    <recommendedName>
        <fullName evidence="15">ATP synthase subunit b</fullName>
    </recommendedName>
    <alternativeName>
        <fullName evidence="15">ATP synthase F(0) sector subunit b</fullName>
    </alternativeName>
    <alternativeName>
        <fullName evidence="15">ATPase subunit I</fullName>
    </alternativeName>
    <alternativeName>
        <fullName evidence="15">F-type ATPase subunit b</fullName>
        <shortName evidence="15">F-ATPase subunit b</shortName>
    </alternativeName>
</protein>
<keyword evidence="7 15" id="KW-0375">Hydrogen ion transport</keyword>
<dbReference type="EMBL" id="CP046052">
    <property type="protein sequence ID" value="QGM47704.1"/>
    <property type="molecule type" value="Genomic_DNA"/>
</dbReference>
<gene>
    <name evidence="15" type="primary">atpF</name>
    <name evidence="17" type="ORF">H2LOC_019615</name>
</gene>
<dbReference type="Proteomes" id="UP000309061">
    <property type="component" value="Chromosome"/>
</dbReference>
<evidence type="ECO:0000256" key="6">
    <source>
        <dbReference type="ARBA" id="ARBA00022692"/>
    </source>
</evidence>
<dbReference type="HAMAP" id="MF_01398">
    <property type="entry name" value="ATP_synth_b_bprime"/>
    <property type="match status" value="1"/>
</dbReference>
<keyword evidence="11 15" id="KW-0066">ATP synthesis</keyword>
<evidence type="ECO:0000256" key="16">
    <source>
        <dbReference type="RuleBase" id="RU003848"/>
    </source>
</evidence>
<proteinExistence type="inferred from homology"/>
<dbReference type="PANTHER" id="PTHR33445">
    <property type="entry name" value="ATP SYNTHASE SUBUNIT B', CHLOROPLASTIC"/>
    <property type="match status" value="1"/>
</dbReference>
<dbReference type="GO" id="GO:0045259">
    <property type="term" value="C:proton-transporting ATP synthase complex"/>
    <property type="evidence" value="ECO:0007669"/>
    <property type="project" value="UniProtKB-KW"/>
</dbReference>
<dbReference type="InterPro" id="IPR050059">
    <property type="entry name" value="ATP_synthase_B_chain"/>
</dbReference>
<comment type="subcellular location">
    <subcellularLocation>
        <location evidence="1">Cell inner membrane</location>
        <topology evidence="1">Single-pass membrane protein</topology>
    </subcellularLocation>
    <subcellularLocation>
        <location evidence="15">Cell membrane</location>
        <topology evidence="15">Single-pass membrane protein</topology>
    </subcellularLocation>
</comment>
<comment type="similarity">
    <text evidence="2 15 16">Belongs to the ATPase B chain family.</text>
</comment>
<evidence type="ECO:0000256" key="10">
    <source>
        <dbReference type="ARBA" id="ARBA00023136"/>
    </source>
</evidence>
<dbReference type="PANTHER" id="PTHR33445:SF1">
    <property type="entry name" value="ATP SYNTHASE SUBUNIT B"/>
    <property type="match status" value="1"/>
</dbReference>
<evidence type="ECO:0000256" key="14">
    <source>
        <dbReference type="ARBA" id="ARBA00025830"/>
    </source>
</evidence>
<organism evidence="17 18">
    <name type="scientific">Methylocystis heyeri</name>
    <dbReference type="NCBI Taxonomy" id="391905"/>
    <lineage>
        <taxon>Bacteria</taxon>
        <taxon>Pseudomonadati</taxon>
        <taxon>Pseudomonadota</taxon>
        <taxon>Alphaproteobacteria</taxon>
        <taxon>Hyphomicrobiales</taxon>
        <taxon>Methylocystaceae</taxon>
        <taxon>Methylocystis</taxon>
    </lineage>
</organism>